<dbReference type="EMBL" id="LUUB01000089">
    <property type="protein sequence ID" value="OAF03748.1"/>
    <property type="molecule type" value="Genomic_DNA"/>
</dbReference>
<proteinExistence type="predicted"/>
<evidence type="ECO:0000313" key="1">
    <source>
        <dbReference type="EMBL" id="OAF03748.1"/>
    </source>
</evidence>
<dbReference type="OrthoDB" id="9807337at2"/>
<comment type="caution">
    <text evidence="1">The sequence shown here is derived from an EMBL/GenBank/DDBJ whole genome shotgun (WGS) entry which is preliminary data.</text>
</comment>
<organism evidence="1 2">
    <name type="scientific">Bradyrhizobium centrolobii</name>
    <dbReference type="NCBI Taxonomy" id="1505087"/>
    <lineage>
        <taxon>Bacteria</taxon>
        <taxon>Pseudomonadati</taxon>
        <taxon>Pseudomonadota</taxon>
        <taxon>Alphaproteobacteria</taxon>
        <taxon>Hyphomicrobiales</taxon>
        <taxon>Nitrobacteraceae</taxon>
        <taxon>Bradyrhizobium</taxon>
    </lineage>
</organism>
<dbReference type="InterPro" id="IPR053716">
    <property type="entry name" value="Flag_assembly_chemotaxis_eff"/>
</dbReference>
<gene>
    <name evidence="1" type="ORF">AYJ54_24725</name>
</gene>
<dbReference type="AlphaFoldDB" id="A0A176YDP5"/>
<name>A0A176YDP5_9BRAD</name>
<dbReference type="STRING" id="1505087.AYJ54_24725"/>
<protein>
    <submittedName>
        <fullName evidence="1">Uncharacterized protein</fullName>
    </submittedName>
</protein>
<reference evidence="1 2" key="1">
    <citation type="submission" date="2016-03" db="EMBL/GenBank/DDBJ databases">
        <title>Draft Genome Sequence of the Strain BR 10245 (Bradyrhizobium sp.) isolated from nodules of Centrolobium paraense.</title>
        <authorList>
            <person name="Simoes-Araujo J.L.Sr."/>
            <person name="Barauna A.C."/>
            <person name="Silva K."/>
            <person name="Zilli J.E."/>
        </authorList>
    </citation>
    <scope>NUCLEOTIDE SEQUENCE [LARGE SCALE GENOMIC DNA]</scope>
    <source>
        <strain evidence="1 2">BR 10245</strain>
    </source>
</reference>
<accession>A0A176YDP5</accession>
<dbReference type="Gene3D" id="1.10.287.1700">
    <property type="match status" value="1"/>
</dbReference>
<sequence>MDVASDRMNRDHASKLRVVKDMRERSALRELSNMQAKRRAAVLAVEQALQELASAKEYRARVEAALYEQLVSFDALSVAELDCRRHLVLDRLAAKIDSTRQTIDDGQRAQAQAEAAVSEKRAHWTKCSTATHKWEQIERDVMRAADTDSEVAAEMEADDEVVLRSRGFRPQLAGASI</sequence>
<dbReference type="Proteomes" id="UP000076959">
    <property type="component" value="Unassembled WGS sequence"/>
</dbReference>
<keyword evidence="2" id="KW-1185">Reference proteome</keyword>
<evidence type="ECO:0000313" key="2">
    <source>
        <dbReference type="Proteomes" id="UP000076959"/>
    </source>
</evidence>